<evidence type="ECO:0000313" key="2">
    <source>
        <dbReference type="Proteomes" id="UP001158045"/>
    </source>
</evidence>
<accession>A0ABT6NFZ9</accession>
<dbReference type="RefSeq" id="WP_281095240.1">
    <property type="nucleotide sequence ID" value="NZ_JARYZI010000011.1"/>
</dbReference>
<dbReference type="Proteomes" id="UP001158045">
    <property type="component" value="Unassembled WGS sequence"/>
</dbReference>
<dbReference type="EMBL" id="JARYZI010000011">
    <property type="protein sequence ID" value="MDH8679344.1"/>
    <property type="molecule type" value="Genomic_DNA"/>
</dbReference>
<proteinExistence type="predicted"/>
<protein>
    <submittedName>
        <fullName evidence="1">Uncharacterized protein</fullName>
    </submittedName>
</protein>
<name>A0ABT6NFZ9_9FIRM</name>
<organism evidence="1 2">
    <name type="scientific">Fusibacter bizertensis</name>
    <dbReference type="NCBI Taxonomy" id="1488331"/>
    <lineage>
        <taxon>Bacteria</taxon>
        <taxon>Bacillati</taxon>
        <taxon>Bacillota</taxon>
        <taxon>Clostridia</taxon>
        <taxon>Eubacteriales</taxon>
        <taxon>Eubacteriales Family XII. Incertae Sedis</taxon>
        <taxon>Fusibacter</taxon>
    </lineage>
</organism>
<evidence type="ECO:0000313" key="1">
    <source>
        <dbReference type="EMBL" id="MDH8679344.1"/>
    </source>
</evidence>
<sequence>MGFSLNNAVKPQTKELNMNVLIFAKDTYPTKRPHVEGEKPDFSKADILYLLKNIGKIYKLPFAMILAL</sequence>
<comment type="caution">
    <text evidence="1">The sequence shown here is derived from an EMBL/GenBank/DDBJ whole genome shotgun (WGS) entry which is preliminary data.</text>
</comment>
<reference evidence="1 2" key="1">
    <citation type="submission" date="2023-04" db="EMBL/GenBank/DDBJ databases">
        <title>Fusibacter bizertensis strain WBS, isolated from littoral bottom sediments of the Arctic seas - biochemical and genomic analysis.</title>
        <authorList>
            <person name="Brioukhanov A.L."/>
        </authorList>
    </citation>
    <scope>NUCLEOTIDE SEQUENCE [LARGE SCALE GENOMIC DNA]</scope>
    <source>
        <strain evidence="1 2">WBS</strain>
    </source>
</reference>
<gene>
    <name evidence="1" type="ORF">QE109_14395</name>
</gene>
<keyword evidence="2" id="KW-1185">Reference proteome</keyword>